<evidence type="ECO:0000256" key="8">
    <source>
        <dbReference type="SAM" id="MobiDB-lite"/>
    </source>
</evidence>
<keyword evidence="5" id="KW-0539">Nucleus</keyword>
<keyword evidence="4" id="KW-0677">Repeat</keyword>
<comment type="similarity">
    <text evidence="2">Belongs to the WD repeat WDR55 family.</text>
</comment>
<evidence type="ECO:0000256" key="2">
    <source>
        <dbReference type="ARBA" id="ARBA00007625"/>
    </source>
</evidence>
<dbReference type="VEuPathDB" id="FungiDB:BON22_5454"/>
<feature type="region of interest" description="Disordered" evidence="8">
    <location>
        <begin position="364"/>
        <end position="454"/>
    </location>
</feature>
<evidence type="ECO:0000256" key="3">
    <source>
        <dbReference type="ARBA" id="ARBA00022574"/>
    </source>
</evidence>
<dbReference type="AlphaFoldDB" id="A0A061AKF1"/>
<feature type="compositionally biased region" description="Basic and acidic residues" evidence="8">
    <location>
        <begin position="404"/>
        <end position="416"/>
    </location>
</feature>
<dbReference type="SMART" id="SM00320">
    <property type="entry name" value="WD40"/>
    <property type="match status" value="4"/>
</dbReference>
<reference evidence="9" key="1">
    <citation type="journal article" date="2014" name="Genome Announc.">
        <title>Genome sequence of the yeast Cyberlindnera fabianii (Hansenula fabianii).</title>
        <authorList>
            <person name="Freel K.C."/>
            <person name="Sarilar V."/>
            <person name="Neuveglise C."/>
            <person name="Devillers H."/>
            <person name="Friedrich A."/>
            <person name="Schacherer J."/>
        </authorList>
    </citation>
    <scope>NUCLEOTIDE SEQUENCE</scope>
    <source>
        <strain evidence="9">YJS4271</strain>
    </source>
</reference>
<sequence length="454" mass="51122">MAVKGKKKSQVTDILESSVKPLLELKFDTPLFAVVAHPSKPQIALGLANGYIFMIEYDVVKLALHSHEISEENKNKTKKEQVKKVWAVETLRKDDEFDYAKTGLRVLWRTKRHKGSVRSICFNAEGSEIYSVGSDTTIKKADSITGKVIKKNTIGDGCAPTKMIKSETHPFLMLGDESGDVRVIDSQSLEVKLVVESAHEDAVNDIVPMKHKSVYQFVTVGSTTLSVIDARKEKPKMTSENQEDEMLSCCYVNPENGETLVCGMGEGIVTMWKQKKNDFTDQISRVKVNKEESIDCVISTLNEDDCIWCGCSNGDVFKVDVKKGKLVESRVHSFSDEVGFLDLDYEYRLISGGMDKLKLWAEDVSDDEEDDDNDEEEDFSDSSDDDKEIDGQDDGEEEFQGFSDAEKESEPMDKSVGESVEEEPERKVKKPKLTTKQVRNLQKHEHGIRKFDDL</sequence>
<dbReference type="PANTHER" id="PTHR19924:SF31">
    <property type="entry name" value="WD REPEAT-CONTAINING PROTEIN JIP5"/>
    <property type="match status" value="1"/>
</dbReference>
<dbReference type="GO" id="GO:0005730">
    <property type="term" value="C:nucleolus"/>
    <property type="evidence" value="ECO:0007669"/>
    <property type="project" value="UniProtKB-SubCell"/>
</dbReference>
<evidence type="ECO:0000256" key="1">
    <source>
        <dbReference type="ARBA" id="ARBA00004604"/>
    </source>
</evidence>
<evidence type="ECO:0000256" key="5">
    <source>
        <dbReference type="ARBA" id="ARBA00023242"/>
    </source>
</evidence>
<proteinExistence type="inferred from homology"/>
<evidence type="ECO:0000256" key="4">
    <source>
        <dbReference type="ARBA" id="ARBA00022737"/>
    </source>
</evidence>
<dbReference type="Gene3D" id="2.130.10.10">
    <property type="entry name" value="YVTN repeat-like/Quinoprotein amine dehydrogenase"/>
    <property type="match status" value="2"/>
</dbReference>
<dbReference type="OrthoDB" id="2288928at2759"/>
<dbReference type="PhylomeDB" id="A0A061AKF1"/>
<protein>
    <recommendedName>
        <fullName evidence="6">WD repeat-containing protein JIP5</fullName>
    </recommendedName>
    <alternativeName>
        <fullName evidence="7">WD repeat-containing protein jip5</fullName>
    </alternativeName>
</protein>
<evidence type="ECO:0000256" key="6">
    <source>
        <dbReference type="ARBA" id="ARBA00039238"/>
    </source>
</evidence>
<evidence type="ECO:0000256" key="7">
    <source>
        <dbReference type="ARBA" id="ARBA00039514"/>
    </source>
</evidence>
<dbReference type="EMBL" id="LK052886">
    <property type="protein sequence ID" value="CDR38002.1"/>
    <property type="molecule type" value="Genomic_DNA"/>
</dbReference>
<gene>
    <name evidence="9" type="ORF">CYFA0S_01e20054g</name>
</gene>
<dbReference type="PANTHER" id="PTHR19924">
    <property type="entry name" value="UTP15 U3 SMALL NUCLEOLAR RNA-ASSOCIATED PROTEIN 15 FAMILY MEMBER"/>
    <property type="match status" value="1"/>
</dbReference>
<comment type="subcellular location">
    <subcellularLocation>
        <location evidence="1">Nucleus</location>
        <location evidence="1">Nucleolus</location>
    </subcellularLocation>
</comment>
<keyword evidence="3" id="KW-0853">WD repeat</keyword>
<dbReference type="InterPro" id="IPR001680">
    <property type="entry name" value="WD40_rpt"/>
</dbReference>
<organism evidence="9">
    <name type="scientific">Cyberlindnera fabianii</name>
    <name type="common">Yeast</name>
    <name type="synonym">Hansenula fabianii</name>
    <dbReference type="NCBI Taxonomy" id="36022"/>
    <lineage>
        <taxon>Eukaryota</taxon>
        <taxon>Fungi</taxon>
        <taxon>Dikarya</taxon>
        <taxon>Ascomycota</taxon>
        <taxon>Saccharomycotina</taxon>
        <taxon>Saccharomycetes</taxon>
        <taxon>Phaffomycetales</taxon>
        <taxon>Phaffomycetaceae</taxon>
        <taxon>Cyberlindnera</taxon>
    </lineage>
</organism>
<feature type="compositionally biased region" description="Basic and acidic residues" evidence="8">
    <location>
        <begin position="442"/>
        <end position="454"/>
    </location>
</feature>
<dbReference type="InterPro" id="IPR036322">
    <property type="entry name" value="WD40_repeat_dom_sf"/>
</dbReference>
<dbReference type="SUPFAM" id="SSF50978">
    <property type="entry name" value="WD40 repeat-like"/>
    <property type="match status" value="1"/>
</dbReference>
<feature type="compositionally biased region" description="Acidic residues" evidence="8">
    <location>
        <begin position="364"/>
        <end position="399"/>
    </location>
</feature>
<dbReference type="InterPro" id="IPR015943">
    <property type="entry name" value="WD40/YVTN_repeat-like_dom_sf"/>
</dbReference>
<accession>A0A061AKF1</accession>
<dbReference type="GO" id="GO:0045943">
    <property type="term" value="P:positive regulation of transcription by RNA polymerase I"/>
    <property type="evidence" value="ECO:0007669"/>
    <property type="project" value="TreeGrafter"/>
</dbReference>
<evidence type="ECO:0000313" key="9">
    <source>
        <dbReference type="EMBL" id="CDR38002.1"/>
    </source>
</evidence>
<name>A0A061AKF1_CYBFA</name>
<dbReference type="GO" id="GO:0006364">
    <property type="term" value="P:rRNA processing"/>
    <property type="evidence" value="ECO:0007669"/>
    <property type="project" value="TreeGrafter"/>
</dbReference>